<feature type="transmembrane region" description="Helical" evidence="18">
    <location>
        <begin position="30"/>
        <end position="49"/>
    </location>
</feature>
<dbReference type="InterPro" id="IPR049912">
    <property type="entry name" value="CRESS_DNA_REP"/>
</dbReference>
<proteinExistence type="inferred from homology"/>
<keyword evidence="13" id="KW-0238">DNA-binding</keyword>
<comment type="catalytic activity">
    <reaction evidence="17">
        <text>ATP + H2O = ADP + phosphate + H(+)</text>
        <dbReference type="Rhea" id="RHEA:13065"/>
        <dbReference type="ChEBI" id="CHEBI:15377"/>
        <dbReference type="ChEBI" id="CHEBI:15378"/>
        <dbReference type="ChEBI" id="CHEBI:30616"/>
        <dbReference type="ChEBI" id="CHEBI:43474"/>
        <dbReference type="ChEBI" id="CHEBI:456216"/>
    </reaction>
</comment>
<dbReference type="Gene3D" id="3.40.1310.20">
    <property type="match status" value="1"/>
</dbReference>
<keyword evidence="14" id="KW-0511">Multifunctional enzyme</keyword>
<dbReference type="GO" id="GO:0046872">
    <property type="term" value="F:metal ion binding"/>
    <property type="evidence" value="ECO:0007669"/>
    <property type="project" value="UniProtKB-KW"/>
</dbReference>
<dbReference type="GO" id="GO:0016779">
    <property type="term" value="F:nucleotidyltransferase activity"/>
    <property type="evidence" value="ECO:0007669"/>
    <property type="project" value="UniProtKB-KW"/>
</dbReference>
<dbReference type="GO" id="GO:0006260">
    <property type="term" value="P:DNA replication"/>
    <property type="evidence" value="ECO:0007669"/>
    <property type="project" value="UniProtKB-KW"/>
</dbReference>
<dbReference type="GO" id="GO:0004519">
    <property type="term" value="F:endonuclease activity"/>
    <property type="evidence" value="ECO:0007669"/>
    <property type="project" value="UniProtKB-KW"/>
</dbReference>
<evidence type="ECO:0000256" key="14">
    <source>
        <dbReference type="ARBA" id="ARBA00023268"/>
    </source>
</evidence>
<evidence type="ECO:0000256" key="18">
    <source>
        <dbReference type="SAM" id="Phobius"/>
    </source>
</evidence>
<evidence type="ECO:0000256" key="9">
    <source>
        <dbReference type="ARBA" id="ARBA00022741"/>
    </source>
</evidence>
<dbReference type="Pfam" id="PF00910">
    <property type="entry name" value="RNA_helicase"/>
    <property type="match status" value="1"/>
</dbReference>
<evidence type="ECO:0000256" key="13">
    <source>
        <dbReference type="ARBA" id="ARBA00023125"/>
    </source>
</evidence>
<evidence type="ECO:0000256" key="16">
    <source>
        <dbReference type="ARBA" id="ARBA00032243"/>
    </source>
</evidence>
<evidence type="ECO:0000256" key="1">
    <source>
        <dbReference type="ARBA" id="ARBA00001936"/>
    </source>
</evidence>
<keyword evidence="6" id="KW-0235">DNA replication</keyword>
<dbReference type="GO" id="GO:0003723">
    <property type="term" value="F:RNA binding"/>
    <property type="evidence" value="ECO:0007669"/>
    <property type="project" value="InterPro"/>
</dbReference>
<keyword evidence="18" id="KW-1133">Transmembrane helix</keyword>
<feature type="domain" description="CRESS-DNA virus Rep endonuclease" evidence="19">
    <location>
        <begin position="53"/>
        <end position="147"/>
    </location>
</feature>
<dbReference type="PROSITE" id="PS52020">
    <property type="entry name" value="CRESS_DNA_REP"/>
    <property type="match status" value="1"/>
</dbReference>
<dbReference type="InterPro" id="IPR000605">
    <property type="entry name" value="Helicase_SF3_ssDNA/RNA_vir"/>
</dbReference>
<sequence>MHTRSRVILNPRPCVHFFLVLSWGGSRHPAFFLLLLLFLILSLLVLLLGMAPTYRSRNWVGTLNNPPDGACQKLLDTEGVKYICIGNEVGESGTPHLQMCFFFKNPKTLRAMKKINSQAHWESMQGTQHQAADYCKKDGLFEEAGELPMSNKQKGETEQERYAQAWDSAREGNIDDIPADLKLRFYGTLKRIKHDAMLEQTLVDTDSKMEWYYGASGTGKSRKAREENPDAYLKMCNKWWDGYEGEEVVLIEDFDLKHDCLIHHMKIWGDRYPFLAEAKGSSMKIRPEKIIVTSNYHPKEIWTSEADLGPILRRFSVTRFGTM</sequence>
<evidence type="ECO:0000256" key="5">
    <source>
        <dbReference type="ARBA" id="ARBA00022695"/>
    </source>
</evidence>
<keyword evidence="9" id="KW-0547">Nucleotide-binding</keyword>
<evidence type="ECO:0000313" key="20">
    <source>
        <dbReference type="EMBL" id="AGA18473.1"/>
    </source>
</evidence>
<dbReference type="GO" id="GO:0003677">
    <property type="term" value="F:DNA binding"/>
    <property type="evidence" value="ECO:0007669"/>
    <property type="project" value="UniProtKB-KW"/>
</dbReference>
<evidence type="ECO:0000256" key="7">
    <source>
        <dbReference type="ARBA" id="ARBA00022722"/>
    </source>
</evidence>
<keyword evidence="8" id="KW-0479">Metal-binding</keyword>
<evidence type="ECO:0000256" key="15">
    <source>
        <dbReference type="ARBA" id="ARBA00030754"/>
    </source>
</evidence>
<keyword evidence="5" id="KW-0548">Nucleotidyltransferase</keyword>
<name>S4TF67_9VIRU</name>
<evidence type="ECO:0000256" key="11">
    <source>
        <dbReference type="ARBA" id="ARBA00022801"/>
    </source>
</evidence>
<dbReference type="Pfam" id="PF02407">
    <property type="entry name" value="Viral_Rep"/>
    <property type="match status" value="1"/>
</dbReference>
<reference evidence="20" key="1">
    <citation type="journal article" date="2013" name="ISME J.">
        <title>Previously unknown and highly divergent ssDNA viruses populate the oceans.</title>
        <authorList>
            <person name="Labonte J.M."/>
            <person name="Suttle C.A."/>
        </authorList>
    </citation>
    <scope>NUCLEOTIDE SEQUENCE</scope>
</reference>
<dbReference type="SUPFAM" id="SSF52540">
    <property type="entry name" value="P-loop containing nucleoside triphosphate hydrolases"/>
    <property type="match status" value="1"/>
</dbReference>
<keyword evidence="7" id="KW-0540">Nuclease</keyword>
<evidence type="ECO:0000256" key="8">
    <source>
        <dbReference type="ARBA" id="ARBA00022723"/>
    </source>
</evidence>
<dbReference type="InterPro" id="IPR027417">
    <property type="entry name" value="P-loop_NTPase"/>
</dbReference>
<dbReference type="GO" id="GO:0003724">
    <property type="term" value="F:RNA helicase activity"/>
    <property type="evidence" value="ECO:0007669"/>
    <property type="project" value="InterPro"/>
</dbReference>
<evidence type="ECO:0000256" key="17">
    <source>
        <dbReference type="ARBA" id="ARBA00049360"/>
    </source>
</evidence>
<evidence type="ECO:0000259" key="19">
    <source>
        <dbReference type="PROSITE" id="PS52020"/>
    </source>
</evidence>
<dbReference type="GO" id="GO:0042025">
    <property type="term" value="C:host cell nucleus"/>
    <property type="evidence" value="ECO:0007669"/>
    <property type="project" value="UniProtKB-SubCell"/>
</dbReference>
<comment type="similarity">
    <text evidence="3">Belongs to the nanoviruses/circoviruses replication-associated protein family.</text>
</comment>
<keyword evidence="12" id="KW-0190">Covalent protein-DNA linkage</keyword>
<keyword evidence="11" id="KW-0378">Hydrolase</keyword>
<dbReference type="EMBL" id="JX904629">
    <property type="protein sequence ID" value="AGA18473.1"/>
    <property type="molecule type" value="Genomic_DNA"/>
</dbReference>
<evidence type="ECO:0000256" key="2">
    <source>
        <dbReference type="ARBA" id="ARBA00004147"/>
    </source>
</evidence>
<evidence type="ECO:0000256" key="12">
    <source>
        <dbReference type="ARBA" id="ARBA00023124"/>
    </source>
</evidence>
<protein>
    <recommendedName>
        <fullName evidence="15">ATP-dependent helicase Rep</fullName>
    </recommendedName>
    <alternativeName>
        <fullName evidence="16">RepP</fullName>
    </alternativeName>
</protein>
<dbReference type="GO" id="GO:0000166">
    <property type="term" value="F:nucleotide binding"/>
    <property type="evidence" value="ECO:0007669"/>
    <property type="project" value="UniProtKB-KW"/>
</dbReference>
<organism evidence="20">
    <name type="scientific">uncultured marine virus</name>
    <dbReference type="NCBI Taxonomy" id="186617"/>
    <lineage>
        <taxon>Viruses</taxon>
        <taxon>environmental samples</taxon>
    </lineage>
</organism>
<keyword evidence="4" id="KW-0808">Transferase</keyword>
<accession>S4TF67</accession>
<keyword evidence="18" id="KW-0472">Membrane</keyword>
<comment type="cofactor">
    <cofactor evidence="1">
        <name>Mn(2+)</name>
        <dbReference type="ChEBI" id="CHEBI:29035"/>
    </cofactor>
</comment>
<dbReference type="GO" id="GO:0016787">
    <property type="term" value="F:hydrolase activity"/>
    <property type="evidence" value="ECO:0007669"/>
    <property type="project" value="UniProtKB-KW"/>
</dbReference>
<evidence type="ECO:0000256" key="6">
    <source>
        <dbReference type="ARBA" id="ARBA00022705"/>
    </source>
</evidence>
<evidence type="ECO:0000256" key="10">
    <source>
        <dbReference type="ARBA" id="ARBA00022759"/>
    </source>
</evidence>
<keyword evidence="18" id="KW-0812">Transmembrane</keyword>
<evidence type="ECO:0000256" key="3">
    <source>
        <dbReference type="ARBA" id="ARBA00008545"/>
    </source>
</evidence>
<evidence type="ECO:0000256" key="4">
    <source>
        <dbReference type="ARBA" id="ARBA00022679"/>
    </source>
</evidence>
<keyword evidence="10" id="KW-0255">Endonuclease</keyword>
<comment type="subcellular location">
    <subcellularLocation>
        <location evidence="2">Host nucleus</location>
    </subcellularLocation>
</comment>